<evidence type="ECO:0008006" key="4">
    <source>
        <dbReference type="Google" id="ProtNLM"/>
    </source>
</evidence>
<keyword evidence="1" id="KW-0732">Signal</keyword>
<dbReference type="Pfam" id="PF11937">
    <property type="entry name" value="DUF3455"/>
    <property type="match status" value="1"/>
</dbReference>
<evidence type="ECO:0000313" key="3">
    <source>
        <dbReference type="Proteomes" id="UP001363622"/>
    </source>
</evidence>
<organism evidence="2 3">
    <name type="scientific">Phyllosticta citriasiana</name>
    <dbReference type="NCBI Taxonomy" id="595635"/>
    <lineage>
        <taxon>Eukaryota</taxon>
        <taxon>Fungi</taxon>
        <taxon>Dikarya</taxon>
        <taxon>Ascomycota</taxon>
        <taxon>Pezizomycotina</taxon>
        <taxon>Dothideomycetes</taxon>
        <taxon>Dothideomycetes incertae sedis</taxon>
        <taxon>Botryosphaeriales</taxon>
        <taxon>Phyllostictaceae</taxon>
        <taxon>Phyllosticta</taxon>
    </lineage>
</organism>
<gene>
    <name evidence="2" type="ORF">IWZ03DRAFT_171251</name>
</gene>
<dbReference type="EMBL" id="JBBPHU010000005">
    <property type="protein sequence ID" value="KAK7517406.1"/>
    <property type="molecule type" value="Genomic_DNA"/>
</dbReference>
<comment type="caution">
    <text evidence="2">The sequence shown here is derived from an EMBL/GenBank/DDBJ whole genome shotgun (WGS) entry which is preliminary data.</text>
</comment>
<dbReference type="Proteomes" id="UP001363622">
    <property type="component" value="Unassembled WGS sequence"/>
</dbReference>
<feature type="signal peptide" evidence="1">
    <location>
        <begin position="1"/>
        <end position="20"/>
    </location>
</feature>
<proteinExistence type="predicted"/>
<name>A0ABR1KLN2_9PEZI</name>
<reference evidence="2 3" key="1">
    <citation type="submission" date="2024-04" db="EMBL/GenBank/DDBJ databases">
        <title>Phyllosticta paracitricarpa is synonymous to the EU quarantine fungus P. citricarpa based on phylogenomic analyses.</title>
        <authorList>
            <consortium name="Lawrence Berkeley National Laboratory"/>
            <person name="Van Ingen-Buijs V.A."/>
            <person name="Van Westerhoven A.C."/>
            <person name="Haridas S."/>
            <person name="Skiadas P."/>
            <person name="Martin F."/>
            <person name="Groenewald J.Z."/>
            <person name="Crous P.W."/>
            <person name="Seidl M.F."/>
        </authorList>
    </citation>
    <scope>NUCLEOTIDE SEQUENCE [LARGE SCALE GENOMIC DNA]</scope>
    <source>
        <strain evidence="2 3">CBS 123371</strain>
    </source>
</reference>
<evidence type="ECO:0000256" key="1">
    <source>
        <dbReference type="SAM" id="SignalP"/>
    </source>
</evidence>
<protein>
    <recommendedName>
        <fullName evidence="4">Malate dehydrogenase</fullName>
    </recommendedName>
</protein>
<sequence length="276" mass="28838">MHFSPALVLLAALAPCSILAAPTKTTNLQRRTDSNTSSSSSLIDETFDISVLSQIWQQASSCDISSVTMPLSDASSPTPLPQPAPGLTLSHVAVGRGTQNYTCSGLSATESPKALGAVATLFNATCAAANSPSLLYDTPAIALQYDIPTAASALEAYSILLSGHHYFTNASTPFFNLDTADHNWGVVALQKAASASAPSTGSGAAASVNKKLKHDSVDGAENGSCAWLQLAARDEPGLAWKEVYRLNTAGGNAPDTCEDIDGDFEVQYAATYWFWS</sequence>
<dbReference type="PANTHER" id="PTHR35567:SF1">
    <property type="entry name" value="CONSERVED FUNGAL PROTEIN (AFU_ORTHOLOGUE AFUA_1G14230)"/>
    <property type="match status" value="1"/>
</dbReference>
<evidence type="ECO:0000313" key="2">
    <source>
        <dbReference type="EMBL" id="KAK7517406.1"/>
    </source>
</evidence>
<keyword evidence="3" id="KW-1185">Reference proteome</keyword>
<dbReference type="InterPro" id="IPR021851">
    <property type="entry name" value="DUF3455"/>
</dbReference>
<accession>A0ABR1KLN2</accession>
<feature type="chain" id="PRO_5046344332" description="Malate dehydrogenase" evidence="1">
    <location>
        <begin position="21"/>
        <end position="276"/>
    </location>
</feature>
<dbReference type="PANTHER" id="PTHR35567">
    <property type="entry name" value="MALATE DEHYDROGENASE (AFU_ORTHOLOGUE AFUA_2G13800)"/>
    <property type="match status" value="1"/>
</dbReference>